<dbReference type="SUPFAM" id="SSF48498">
    <property type="entry name" value="Tetracyclin repressor-like, C-terminal domain"/>
    <property type="match status" value="1"/>
</dbReference>
<evidence type="ECO:0000313" key="5">
    <source>
        <dbReference type="EMBL" id="OXS79103.1"/>
    </source>
</evidence>
<dbReference type="Gene3D" id="1.10.10.60">
    <property type="entry name" value="Homeodomain-like"/>
    <property type="match status" value="1"/>
</dbReference>
<dbReference type="PROSITE" id="PS50977">
    <property type="entry name" value="HTH_TETR_2"/>
    <property type="match status" value="1"/>
</dbReference>
<feature type="domain" description="HTH tetR-type" evidence="4">
    <location>
        <begin position="13"/>
        <end position="73"/>
    </location>
</feature>
<dbReference type="PANTHER" id="PTHR43479:SF8">
    <property type="entry name" value="TRANSCRIPTIONAL REGULATOR, TETR FAMILY"/>
    <property type="match status" value="1"/>
</dbReference>
<dbReference type="EMBL" id="FTLX01000002">
    <property type="protein sequence ID" value="SIQ30211.1"/>
    <property type="molecule type" value="Genomic_DNA"/>
</dbReference>
<dbReference type="EMBL" id="MWSK01000002">
    <property type="protein sequence ID" value="OXS79103.1"/>
    <property type="molecule type" value="Genomic_DNA"/>
</dbReference>
<dbReference type="PRINTS" id="PR00455">
    <property type="entry name" value="HTHTETR"/>
</dbReference>
<evidence type="ECO:0000259" key="4">
    <source>
        <dbReference type="PROSITE" id="PS50977"/>
    </source>
</evidence>
<evidence type="ECO:0000256" key="2">
    <source>
        <dbReference type="ARBA" id="ARBA00023125"/>
    </source>
</evidence>
<dbReference type="AlphaFoldDB" id="A0A1N6RN28"/>
<sequence length="196" mass="21685">MAQRGRKKGSDGELSRALLLRIAADEFAEHGYYETKISNIVKKANVTQPTFYLYFKSKEAIFQELEELFRKKLACLTIDSRLEEGLDEQALPERIAGGLIGVFHFFTEHPSLGKIGFYLSPSAADTKAAMAAQIEDNLLSEVEAGYFHQNVDMSIVANGLVGMIDQLTVAKLWTGKNTADELAKEIVAIVLNGLKK</sequence>
<accession>A0A1N6RN28</accession>
<dbReference type="GO" id="GO:0003677">
    <property type="term" value="F:DNA binding"/>
    <property type="evidence" value="ECO:0007669"/>
    <property type="project" value="UniProtKB-UniRule"/>
</dbReference>
<proteinExistence type="predicted"/>
<dbReference type="InterPro" id="IPR001647">
    <property type="entry name" value="HTH_TetR"/>
</dbReference>
<protein>
    <submittedName>
        <fullName evidence="5">TetR family transcriptional regulator</fullName>
    </submittedName>
    <submittedName>
        <fullName evidence="6">Transcriptional regulator, TetR family</fullName>
    </submittedName>
</protein>
<feature type="DNA-binding region" description="H-T-H motif" evidence="3">
    <location>
        <begin position="36"/>
        <end position="55"/>
    </location>
</feature>
<reference evidence="8" key="2">
    <citation type="submission" date="2017-03" db="EMBL/GenBank/DDBJ databases">
        <title>Bacillus sp. V-88(T) DSM27956, whole genome shotgun sequencing project.</title>
        <authorList>
            <person name="Dastager S.G."/>
            <person name="Neurgaonkar P.S."/>
            <person name="Dharne M.S."/>
        </authorList>
    </citation>
    <scope>NUCLEOTIDE SEQUENCE [LARGE SCALE GENOMIC DNA]</scope>
    <source>
        <strain evidence="8">DSM 25145</strain>
    </source>
</reference>
<dbReference type="SUPFAM" id="SSF46689">
    <property type="entry name" value="Homeodomain-like"/>
    <property type="match status" value="1"/>
</dbReference>
<dbReference type="Proteomes" id="UP000186385">
    <property type="component" value="Unassembled WGS sequence"/>
</dbReference>
<dbReference type="RefSeq" id="WP_045849361.1">
    <property type="nucleotide sequence ID" value="NZ_FTLX01000002.1"/>
</dbReference>
<dbReference type="InterPro" id="IPR036271">
    <property type="entry name" value="Tet_transcr_reg_TetR-rel_C_sf"/>
</dbReference>
<reference evidence="5" key="3">
    <citation type="submission" date="2017-03" db="EMBL/GenBank/DDBJ databases">
        <authorList>
            <person name="Dastager S.G."/>
            <person name="Neurgaonkar P.S."/>
            <person name="Dharne M.S."/>
        </authorList>
    </citation>
    <scope>NUCLEOTIDE SEQUENCE</scope>
    <source>
        <strain evidence="5">DSM 25145</strain>
    </source>
</reference>
<dbReference type="Proteomes" id="UP000215545">
    <property type="component" value="Unassembled WGS sequence"/>
</dbReference>
<reference evidence="6 7" key="1">
    <citation type="submission" date="2017-01" db="EMBL/GenBank/DDBJ databases">
        <authorList>
            <person name="Mah S.A."/>
            <person name="Swanson W.J."/>
            <person name="Moy G.W."/>
            <person name="Vacquier V.D."/>
        </authorList>
    </citation>
    <scope>NUCLEOTIDE SEQUENCE [LARGE SCALE GENOMIC DNA]</scope>
    <source>
        <strain evidence="6 7">NIO-1016</strain>
    </source>
</reference>
<dbReference type="PANTHER" id="PTHR43479">
    <property type="entry name" value="ACREF/ENVCD OPERON REPRESSOR-RELATED"/>
    <property type="match status" value="1"/>
</dbReference>
<keyword evidence="1" id="KW-0678">Repressor</keyword>
<evidence type="ECO:0000313" key="6">
    <source>
        <dbReference type="EMBL" id="SIQ30211.1"/>
    </source>
</evidence>
<gene>
    <name evidence="5" type="ORF">B1B05_04810</name>
    <name evidence="6" type="ORF">SAMN05443094_102172</name>
</gene>
<evidence type="ECO:0000256" key="1">
    <source>
        <dbReference type="ARBA" id="ARBA00022491"/>
    </source>
</evidence>
<evidence type="ECO:0000313" key="7">
    <source>
        <dbReference type="Proteomes" id="UP000186385"/>
    </source>
</evidence>
<organism evidence="6 7">
    <name type="scientific">Domibacillus enclensis</name>
    <dbReference type="NCBI Taxonomy" id="1017273"/>
    <lineage>
        <taxon>Bacteria</taxon>
        <taxon>Bacillati</taxon>
        <taxon>Bacillota</taxon>
        <taxon>Bacilli</taxon>
        <taxon>Bacillales</taxon>
        <taxon>Bacillaceae</taxon>
        <taxon>Domibacillus</taxon>
    </lineage>
</organism>
<dbReference type="STRING" id="1017273.SAMN05443094_102172"/>
<keyword evidence="2 3" id="KW-0238">DNA-binding</keyword>
<evidence type="ECO:0000313" key="8">
    <source>
        <dbReference type="Proteomes" id="UP000215545"/>
    </source>
</evidence>
<name>A0A1N6RN28_9BACI</name>
<dbReference type="Gene3D" id="1.10.357.10">
    <property type="entry name" value="Tetracycline Repressor, domain 2"/>
    <property type="match status" value="1"/>
</dbReference>
<dbReference type="InterPro" id="IPR009057">
    <property type="entry name" value="Homeodomain-like_sf"/>
</dbReference>
<keyword evidence="8" id="KW-1185">Reference proteome</keyword>
<dbReference type="OrthoDB" id="9812484at2"/>
<evidence type="ECO:0000256" key="3">
    <source>
        <dbReference type="PROSITE-ProRule" id="PRU00335"/>
    </source>
</evidence>
<dbReference type="Pfam" id="PF00440">
    <property type="entry name" value="TetR_N"/>
    <property type="match status" value="1"/>
</dbReference>
<dbReference type="InterPro" id="IPR050624">
    <property type="entry name" value="HTH-type_Tx_Regulator"/>
</dbReference>